<evidence type="ECO:0000313" key="6">
    <source>
        <dbReference type="EMBL" id="MBB3994821.1"/>
    </source>
</evidence>
<dbReference type="PANTHER" id="PTHR12684:SF2">
    <property type="entry name" value="TRNA 2'-PHOSPHOTRANSFERASE 1"/>
    <property type="match status" value="1"/>
</dbReference>
<evidence type="ECO:0000256" key="2">
    <source>
        <dbReference type="ARBA" id="ARBA00022679"/>
    </source>
</evidence>
<evidence type="ECO:0000256" key="1">
    <source>
        <dbReference type="ARBA" id="ARBA00009836"/>
    </source>
</evidence>
<dbReference type="Gene3D" id="1.10.10.970">
    <property type="entry name" value="RNA 2'-phosphotransferase, Tpt1/KptA family, N-terminal domain"/>
    <property type="match status" value="1"/>
</dbReference>
<comment type="similarity">
    <text evidence="1 5">Belongs to the KptA/TPT1 family.</text>
</comment>
<dbReference type="RefSeq" id="WP_184566180.1">
    <property type="nucleotide sequence ID" value="NZ_JACIEI010000008.1"/>
</dbReference>
<evidence type="ECO:0000256" key="5">
    <source>
        <dbReference type="HAMAP-Rule" id="MF_00299"/>
    </source>
</evidence>
<dbReference type="Proteomes" id="UP000530268">
    <property type="component" value="Unassembled WGS sequence"/>
</dbReference>
<dbReference type="InterPro" id="IPR022928">
    <property type="entry name" value="RNA_2'-PTrans_KptA"/>
</dbReference>
<dbReference type="AlphaFoldDB" id="A0A7W6E4X9"/>
<comment type="function">
    <text evidence="4 5">Removes the 2'-phosphate from RNA via an intermediate in which the phosphate is ADP-ribosylated by NAD followed by a presumed transesterification to release the RNA and generate ADP-ribose 1''-2''-cyclic phosphate (APPR&gt;P). May function as an ADP-ribosylase.</text>
</comment>
<dbReference type="Gene3D" id="3.20.170.30">
    <property type="match status" value="1"/>
</dbReference>
<dbReference type="PANTHER" id="PTHR12684">
    <property type="entry name" value="PUTATIVE PHOSPHOTRANSFERASE"/>
    <property type="match status" value="1"/>
</dbReference>
<proteinExistence type="inferred from homology"/>
<organism evidence="6 7">
    <name type="scientific">Sulfitobacter undariae</name>
    <dbReference type="NCBI Taxonomy" id="1563671"/>
    <lineage>
        <taxon>Bacteria</taxon>
        <taxon>Pseudomonadati</taxon>
        <taxon>Pseudomonadota</taxon>
        <taxon>Alphaproteobacteria</taxon>
        <taxon>Rhodobacterales</taxon>
        <taxon>Roseobacteraceae</taxon>
        <taxon>Sulfitobacter</taxon>
    </lineage>
</organism>
<dbReference type="InterPro" id="IPR042081">
    <property type="entry name" value="RNA_2'-PTrans_C"/>
</dbReference>
<dbReference type="Pfam" id="PF01885">
    <property type="entry name" value="PTS_2-RNA"/>
    <property type="match status" value="1"/>
</dbReference>
<dbReference type="InterPro" id="IPR002745">
    <property type="entry name" value="Ptrans_KptA/Tpt1"/>
</dbReference>
<keyword evidence="3 5" id="KW-0520">NAD</keyword>
<evidence type="ECO:0000313" key="7">
    <source>
        <dbReference type="Proteomes" id="UP000530268"/>
    </source>
</evidence>
<accession>A0A7W6E4X9</accession>
<dbReference type="GO" id="GO:0006388">
    <property type="term" value="P:tRNA splicing, via endonucleolytic cleavage and ligation"/>
    <property type="evidence" value="ECO:0007669"/>
    <property type="project" value="UniProtKB-UniRule"/>
</dbReference>
<keyword evidence="7" id="KW-1185">Reference proteome</keyword>
<sequence length="194" mass="21067">MTNNSKKNLQKVSRLLAKVLRHAPEELGLTLDANGWIAADVLRDALAAKGLGITAEELAVIVQTSDKKRFTLTDDGSRIRAAQGHSVEVDLGIPPSTPPAVLYHGTAVKNLPSIRQEGLLAGNRQQVHLSADRETALRVGTRHGSPIILTVDARAMQETGEIAFYQAENGVWLTDYVAPKYLALLQLDEQEANE</sequence>
<reference evidence="6 7" key="1">
    <citation type="submission" date="2020-08" db="EMBL/GenBank/DDBJ databases">
        <title>Genomic Encyclopedia of Type Strains, Phase IV (KMG-IV): sequencing the most valuable type-strain genomes for metagenomic binning, comparative biology and taxonomic classification.</title>
        <authorList>
            <person name="Goeker M."/>
        </authorList>
    </citation>
    <scope>NUCLEOTIDE SEQUENCE [LARGE SCALE GENOMIC DNA]</scope>
    <source>
        <strain evidence="6 7">DSM 102234</strain>
    </source>
</reference>
<dbReference type="SUPFAM" id="SSF56399">
    <property type="entry name" value="ADP-ribosylation"/>
    <property type="match status" value="1"/>
</dbReference>
<dbReference type="HAMAP" id="MF_00299">
    <property type="entry name" value="KptA"/>
    <property type="match status" value="1"/>
</dbReference>
<comment type="caution">
    <text evidence="6">The sequence shown here is derived from an EMBL/GenBank/DDBJ whole genome shotgun (WGS) entry which is preliminary data.</text>
</comment>
<dbReference type="NCBIfam" id="NF002014">
    <property type="entry name" value="PRK00819.1-4"/>
    <property type="match status" value="1"/>
</dbReference>
<gene>
    <name evidence="5" type="primary">kptA</name>
    <name evidence="6" type="ORF">GGR95_002470</name>
</gene>
<dbReference type="InterPro" id="IPR042080">
    <property type="entry name" value="RNA_2'-PTrans_N"/>
</dbReference>
<dbReference type="GO" id="GO:0003950">
    <property type="term" value="F:NAD+ poly-ADP-ribosyltransferase activity"/>
    <property type="evidence" value="ECO:0007669"/>
    <property type="project" value="InterPro"/>
</dbReference>
<dbReference type="EC" id="2.7.1.-" evidence="5"/>
<name>A0A7W6E4X9_9RHOB</name>
<evidence type="ECO:0000256" key="4">
    <source>
        <dbReference type="ARBA" id="ARBA00025212"/>
    </source>
</evidence>
<protein>
    <recommendedName>
        <fullName evidence="5">Probable RNA 2'-phosphotransferase</fullName>
        <ecNumber evidence="5">2.7.1.-</ecNumber>
    </recommendedName>
</protein>
<evidence type="ECO:0000256" key="3">
    <source>
        <dbReference type="ARBA" id="ARBA00023027"/>
    </source>
</evidence>
<keyword evidence="2 5" id="KW-0808">Transferase</keyword>
<dbReference type="GO" id="GO:0000215">
    <property type="term" value="F:tRNA 2'-phosphotransferase activity"/>
    <property type="evidence" value="ECO:0007669"/>
    <property type="project" value="TreeGrafter"/>
</dbReference>
<dbReference type="EMBL" id="JACIEI010000008">
    <property type="protein sequence ID" value="MBB3994821.1"/>
    <property type="molecule type" value="Genomic_DNA"/>
</dbReference>